<evidence type="ECO:0000313" key="3">
    <source>
        <dbReference type="Proteomes" id="UP001220530"/>
    </source>
</evidence>
<protein>
    <submittedName>
        <fullName evidence="2">DnaJ domain-containing protein</fullName>
    </submittedName>
</protein>
<proteinExistence type="predicted"/>
<evidence type="ECO:0000313" key="2">
    <source>
        <dbReference type="EMBL" id="WDR03842.1"/>
    </source>
</evidence>
<dbReference type="RefSeq" id="WP_282220229.1">
    <property type="nucleotide sequence ID" value="NZ_CP118246.1"/>
</dbReference>
<dbReference type="InterPro" id="IPR001623">
    <property type="entry name" value="DnaJ_domain"/>
</dbReference>
<dbReference type="Gene3D" id="1.10.287.110">
    <property type="entry name" value="DnaJ domain"/>
    <property type="match status" value="1"/>
</dbReference>
<dbReference type="Proteomes" id="UP001220530">
    <property type="component" value="Chromosome"/>
</dbReference>
<dbReference type="CDD" id="cd06257">
    <property type="entry name" value="DnaJ"/>
    <property type="match status" value="1"/>
</dbReference>
<organism evidence="2 3">
    <name type="scientific">Devosia algicola</name>
    <dbReference type="NCBI Taxonomy" id="3026418"/>
    <lineage>
        <taxon>Bacteria</taxon>
        <taxon>Pseudomonadati</taxon>
        <taxon>Pseudomonadota</taxon>
        <taxon>Alphaproteobacteria</taxon>
        <taxon>Hyphomicrobiales</taxon>
        <taxon>Devosiaceae</taxon>
        <taxon>Devosia</taxon>
    </lineage>
</organism>
<feature type="domain" description="J" evidence="1">
    <location>
        <begin position="25"/>
        <end position="89"/>
    </location>
</feature>
<dbReference type="PROSITE" id="PS50076">
    <property type="entry name" value="DNAJ_2"/>
    <property type="match status" value="1"/>
</dbReference>
<dbReference type="SMART" id="SM00271">
    <property type="entry name" value="DnaJ"/>
    <property type="match status" value="1"/>
</dbReference>
<evidence type="ECO:0000259" key="1">
    <source>
        <dbReference type="PROSITE" id="PS50076"/>
    </source>
</evidence>
<dbReference type="Pfam" id="PF00226">
    <property type="entry name" value="DnaJ"/>
    <property type="match status" value="1"/>
</dbReference>
<name>A0ABY7YRN7_9HYPH</name>
<keyword evidence="3" id="KW-1185">Reference proteome</keyword>
<accession>A0ABY7YRN7</accession>
<dbReference type="SUPFAM" id="SSF46565">
    <property type="entry name" value="Chaperone J-domain"/>
    <property type="match status" value="1"/>
</dbReference>
<dbReference type="InterPro" id="IPR036869">
    <property type="entry name" value="J_dom_sf"/>
</dbReference>
<reference evidence="2 3" key="1">
    <citation type="submission" date="2023-02" db="EMBL/GenBank/DDBJ databases">
        <title>Devosia algicola sp. nov., isolated from the phycosphere of marine algae.</title>
        <authorList>
            <person name="Kim J.M."/>
            <person name="Lee J.K."/>
            <person name="Choi B.J."/>
            <person name="Bayburt H."/>
            <person name="Jeon C.O."/>
        </authorList>
    </citation>
    <scope>NUCLEOTIDE SEQUENCE [LARGE SCALE GENOMIC DNA]</scope>
    <source>
        <strain evidence="2 3">G20-9</strain>
    </source>
</reference>
<sequence>MIFGFDEARFEQMAAQHVMLEAGVDPYMVLGLSPDADPAEVRRVYRLLVAEHHPDRLIARGVPGDLIDVATARMASINRAYNAIMKPPTPKLIG</sequence>
<gene>
    <name evidence="2" type="ORF">PSQ19_07345</name>
</gene>
<dbReference type="PRINTS" id="PR00625">
    <property type="entry name" value="JDOMAIN"/>
</dbReference>
<dbReference type="EMBL" id="CP118246">
    <property type="protein sequence ID" value="WDR03842.1"/>
    <property type="molecule type" value="Genomic_DNA"/>
</dbReference>